<evidence type="ECO:0000256" key="1">
    <source>
        <dbReference type="ARBA" id="ARBA00001946"/>
    </source>
</evidence>
<evidence type="ECO:0000256" key="3">
    <source>
        <dbReference type="ARBA" id="ARBA00022676"/>
    </source>
</evidence>
<keyword evidence="12" id="KW-1185">Reference proteome</keyword>
<dbReference type="CDD" id="cd04179">
    <property type="entry name" value="DPM_DPG-synthase_like"/>
    <property type="match status" value="1"/>
</dbReference>
<dbReference type="SUPFAM" id="SSF53448">
    <property type="entry name" value="Nucleotide-diphospho-sugar transferases"/>
    <property type="match status" value="1"/>
</dbReference>
<dbReference type="InterPro" id="IPR050256">
    <property type="entry name" value="Glycosyltransferase_2"/>
</dbReference>
<evidence type="ECO:0000313" key="11">
    <source>
        <dbReference type="EMBL" id="TBL79838.1"/>
    </source>
</evidence>
<reference evidence="11 12" key="1">
    <citation type="submission" date="2019-02" db="EMBL/GenBank/DDBJ databases">
        <title>Paenibacillus sp. nov., isolated from surface-sterilized tissue of Thalictrum simplex L.</title>
        <authorList>
            <person name="Tuo L."/>
        </authorList>
    </citation>
    <scope>NUCLEOTIDE SEQUENCE [LARGE SCALE GENOMIC DNA]</scope>
    <source>
        <strain evidence="11 12">N2SHLJ1</strain>
    </source>
</reference>
<dbReference type="RefSeq" id="WP_131013084.1">
    <property type="nucleotide sequence ID" value="NZ_SIRE01000006.1"/>
</dbReference>
<name>A0A4Q9DVV7_9BACL</name>
<keyword evidence="3" id="KW-0328">Glycosyltransferase</keyword>
<evidence type="ECO:0000313" key="12">
    <source>
        <dbReference type="Proteomes" id="UP000293142"/>
    </source>
</evidence>
<evidence type="ECO:0000256" key="4">
    <source>
        <dbReference type="ARBA" id="ARBA00022679"/>
    </source>
</evidence>
<comment type="similarity">
    <text evidence="2">Belongs to the glycosyltransferase 2 family.</text>
</comment>
<evidence type="ECO:0000256" key="5">
    <source>
        <dbReference type="ARBA" id="ARBA00022842"/>
    </source>
</evidence>
<comment type="catalytic activity">
    <reaction evidence="9">
        <text>an NDP-alpha-D-glucose + (2R)-3-phosphoglycerate = (2R)-2-O-(alpha-D-glucopyranosyl)-3-phospho-glycerate + a ribonucleoside 5'-diphosphate + H(+)</text>
        <dbReference type="Rhea" id="RHEA:47244"/>
        <dbReference type="ChEBI" id="CHEBI:15378"/>
        <dbReference type="ChEBI" id="CHEBI:57930"/>
        <dbReference type="ChEBI" id="CHEBI:58272"/>
        <dbReference type="ChEBI" id="CHEBI:62600"/>
        <dbReference type="ChEBI" id="CHEBI:76533"/>
        <dbReference type="EC" id="2.4.1.266"/>
    </reaction>
    <physiologicalReaction direction="left-to-right" evidence="9">
        <dbReference type="Rhea" id="RHEA:47245"/>
    </physiologicalReaction>
</comment>
<proteinExistence type="inferred from homology"/>
<comment type="cofactor">
    <cofactor evidence="1">
        <name>Mg(2+)</name>
        <dbReference type="ChEBI" id="CHEBI:18420"/>
    </cofactor>
</comment>
<evidence type="ECO:0000256" key="2">
    <source>
        <dbReference type="ARBA" id="ARBA00006739"/>
    </source>
</evidence>
<comment type="caution">
    <text evidence="11">The sequence shown here is derived from an EMBL/GenBank/DDBJ whole genome shotgun (WGS) entry which is preliminary data.</text>
</comment>
<sequence>MGVQTDTVSIVIPAWNEEAYITDTLSSLNKVKSELGRRCALELIVVDDGSTDGTADSAYRFADQVVRHPSKYGKGCSLMSGLERAKGDYIVFLDADLGSSASYLPLLLEPVLSGGADMTVAKLPAPQRKGGLGLVKGLAVSGIHRLSGFRSLAPLSGQRALRTSVVRQIGTLAGGFGVEVGLTIDAVRLGYKVVELEVPFAHRETGRDLRSWLHRGRQLISVSGVLCSRWWRS</sequence>
<evidence type="ECO:0000259" key="10">
    <source>
        <dbReference type="Pfam" id="PF00535"/>
    </source>
</evidence>
<dbReference type="PANTHER" id="PTHR48090">
    <property type="entry name" value="UNDECAPRENYL-PHOSPHATE 4-DEOXY-4-FORMAMIDO-L-ARABINOSE TRANSFERASE-RELATED"/>
    <property type="match status" value="1"/>
</dbReference>
<dbReference type="Gene3D" id="3.90.550.10">
    <property type="entry name" value="Spore Coat Polysaccharide Biosynthesis Protein SpsA, Chain A"/>
    <property type="match status" value="1"/>
</dbReference>
<protein>
    <recommendedName>
        <fullName evidence="7">Glucosyl-3-phosphoglycerate synthase</fullName>
        <ecNumber evidence="6">2.4.1.266</ecNumber>
    </recommendedName>
</protein>
<comment type="catalytic activity">
    <reaction evidence="8">
        <text>(2R)-3-phosphoglycerate + UDP-alpha-D-glucose = (2R)-2-O-(alpha-D-glucopyranosyl)-3-phospho-glycerate + UDP + H(+)</text>
        <dbReference type="Rhea" id="RHEA:31319"/>
        <dbReference type="ChEBI" id="CHEBI:15378"/>
        <dbReference type="ChEBI" id="CHEBI:58223"/>
        <dbReference type="ChEBI" id="CHEBI:58272"/>
        <dbReference type="ChEBI" id="CHEBI:58885"/>
        <dbReference type="ChEBI" id="CHEBI:62600"/>
        <dbReference type="EC" id="2.4.1.266"/>
    </reaction>
    <physiologicalReaction direction="left-to-right" evidence="8">
        <dbReference type="Rhea" id="RHEA:31320"/>
    </physiologicalReaction>
</comment>
<dbReference type="AlphaFoldDB" id="A0A4Q9DVV7"/>
<keyword evidence="5" id="KW-0460">Magnesium</keyword>
<dbReference type="OrthoDB" id="396512at2"/>
<dbReference type="Pfam" id="PF00535">
    <property type="entry name" value="Glycos_transf_2"/>
    <property type="match status" value="1"/>
</dbReference>
<dbReference type="InterPro" id="IPR029044">
    <property type="entry name" value="Nucleotide-diphossugar_trans"/>
</dbReference>
<dbReference type="EC" id="2.4.1.266" evidence="6"/>
<evidence type="ECO:0000256" key="7">
    <source>
        <dbReference type="ARBA" id="ARBA00040894"/>
    </source>
</evidence>
<accession>A0A4Q9DVV7</accession>
<evidence type="ECO:0000256" key="9">
    <source>
        <dbReference type="ARBA" id="ARBA00048997"/>
    </source>
</evidence>
<feature type="domain" description="Glycosyltransferase 2-like" evidence="10">
    <location>
        <begin position="9"/>
        <end position="130"/>
    </location>
</feature>
<organism evidence="11 12">
    <name type="scientific">Paenibacillus thalictri</name>
    <dbReference type="NCBI Taxonomy" id="2527873"/>
    <lineage>
        <taxon>Bacteria</taxon>
        <taxon>Bacillati</taxon>
        <taxon>Bacillota</taxon>
        <taxon>Bacilli</taxon>
        <taxon>Bacillales</taxon>
        <taxon>Paenibacillaceae</taxon>
        <taxon>Paenibacillus</taxon>
    </lineage>
</organism>
<evidence type="ECO:0000256" key="8">
    <source>
        <dbReference type="ARBA" id="ARBA00048689"/>
    </source>
</evidence>
<dbReference type="GO" id="GO:0016757">
    <property type="term" value="F:glycosyltransferase activity"/>
    <property type="evidence" value="ECO:0007669"/>
    <property type="project" value="UniProtKB-KW"/>
</dbReference>
<evidence type="ECO:0000256" key="6">
    <source>
        <dbReference type="ARBA" id="ARBA00039022"/>
    </source>
</evidence>
<dbReference type="Proteomes" id="UP000293142">
    <property type="component" value="Unassembled WGS sequence"/>
</dbReference>
<dbReference type="EMBL" id="SIRE01000006">
    <property type="protein sequence ID" value="TBL79838.1"/>
    <property type="molecule type" value="Genomic_DNA"/>
</dbReference>
<dbReference type="InterPro" id="IPR001173">
    <property type="entry name" value="Glyco_trans_2-like"/>
</dbReference>
<dbReference type="PANTHER" id="PTHR48090:SF10">
    <property type="entry name" value="GLUCOSYL-3-PHOSPHOGLYCERATE SYNTHASE"/>
    <property type="match status" value="1"/>
</dbReference>
<gene>
    <name evidence="11" type="ORF">EYB31_09565</name>
</gene>
<keyword evidence="4 11" id="KW-0808">Transferase</keyword>